<feature type="transmembrane region" description="Helical" evidence="5">
    <location>
        <begin position="38"/>
        <end position="57"/>
    </location>
</feature>
<comment type="caution">
    <text evidence="7">The sequence shown here is derived from an EMBL/GenBank/DDBJ whole genome shotgun (WGS) entry which is preliminary data.</text>
</comment>
<evidence type="ECO:0000256" key="1">
    <source>
        <dbReference type="ARBA" id="ARBA00004141"/>
    </source>
</evidence>
<feature type="transmembrane region" description="Helical" evidence="5">
    <location>
        <begin position="113"/>
        <end position="139"/>
    </location>
</feature>
<evidence type="ECO:0000256" key="4">
    <source>
        <dbReference type="ARBA" id="ARBA00023136"/>
    </source>
</evidence>
<comment type="similarity">
    <text evidence="5">Belongs to the ABC-2 integral membrane protein family.</text>
</comment>
<dbReference type="Proteomes" id="UP000781958">
    <property type="component" value="Unassembled WGS sequence"/>
</dbReference>
<organism evidence="7 8">
    <name type="scientific">Azospirillum rugosum</name>
    <dbReference type="NCBI Taxonomy" id="416170"/>
    <lineage>
        <taxon>Bacteria</taxon>
        <taxon>Pseudomonadati</taxon>
        <taxon>Pseudomonadota</taxon>
        <taxon>Alphaproteobacteria</taxon>
        <taxon>Rhodospirillales</taxon>
        <taxon>Azospirillaceae</taxon>
        <taxon>Azospirillum</taxon>
    </lineage>
</organism>
<sequence length="271" mass="29699">MTMTAAHYARALGGIVGREVLRFVHQRERFLSALVRPLLWLFVFAAGFRAALGIAITPPYETYITYEVYIAPGLVGMIQLFNGMQSSLSMVYDREMGSMRMLLVSPLPRWFLLTAKLLAGTAVSILQVYAFLAIAWVYGVQAPPLGYVTVLPALVVSGLMLGALGMLLSSAIRQLENFAGVMNFVIFPTFFLSTALYPLWKMQEAGELLYAICAVNPFSQAVELIRHALYMKLNAPALGWTVLALVVFLGGAIYGYNPARGFLARRGAGAE</sequence>
<feature type="transmembrane region" description="Helical" evidence="5">
    <location>
        <begin position="145"/>
        <end position="168"/>
    </location>
</feature>
<keyword evidence="3 5" id="KW-1133">Transmembrane helix</keyword>
<dbReference type="InterPro" id="IPR000412">
    <property type="entry name" value="ABC_2_transport"/>
</dbReference>
<dbReference type="InterPro" id="IPR022403">
    <property type="entry name" value="Alc_ABC_transptr_permease"/>
</dbReference>
<dbReference type="PANTHER" id="PTHR43077:SF10">
    <property type="entry name" value="TRANSPORT PERMEASE PROTEIN"/>
    <property type="match status" value="1"/>
</dbReference>
<keyword evidence="2 5" id="KW-0812">Transmembrane</keyword>
<feature type="domain" description="ABC transmembrane type-2" evidence="6">
    <location>
        <begin position="28"/>
        <end position="259"/>
    </location>
</feature>
<accession>A0ABS4SKD6</accession>
<protein>
    <recommendedName>
        <fullName evidence="5">Transport permease protein</fullName>
    </recommendedName>
</protein>
<dbReference type="PANTHER" id="PTHR43077">
    <property type="entry name" value="TRANSPORT PERMEASE YVFS-RELATED"/>
    <property type="match status" value="1"/>
</dbReference>
<keyword evidence="4 5" id="KW-0472">Membrane</keyword>
<name>A0ABS4SKD6_9PROT</name>
<dbReference type="Pfam" id="PF01061">
    <property type="entry name" value="ABC2_membrane"/>
    <property type="match status" value="1"/>
</dbReference>
<comment type="subcellular location">
    <subcellularLocation>
        <location evidence="5">Cell inner membrane</location>
        <topology evidence="5">Multi-pass membrane protein</topology>
    </subcellularLocation>
    <subcellularLocation>
        <location evidence="1">Membrane</location>
        <topology evidence="1">Multi-pass membrane protein</topology>
    </subcellularLocation>
</comment>
<dbReference type="InterPro" id="IPR013525">
    <property type="entry name" value="ABC2_TM"/>
</dbReference>
<dbReference type="PRINTS" id="PR00164">
    <property type="entry name" value="ABC2TRNSPORT"/>
</dbReference>
<evidence type="ECO:0000313" key="8">
    <source>
        <dbReference type="Proteomes" id="UP000781958"/>
    </source>
</evidence>
<dbReference type="EMBL" id="JAGINP010000009">
    <property type="protein sequence ID" value="MBP2293025.1"/>
    <property type="molecule type" value="Genomic_DNA"/>
</dbReference>
<dbReference type="PROSITE" id="PS51012">
    <property type="entry name" value="ABC_TM2"/>
    <property type="match status" value="1"/>
</dbReference>
<dbReference type="PIRSF" id="PIRSF006648">
    <property type="entry name" value="DrrB"/>
    <property type="match status" value="1"/>
</dbReference>
<feature type="transmembrane region" description="Helical" evidence="5">
    <location>
        <begin position="180"/>
        <end position="200"/>
    </location>
</feature>
<evidence type="ECO:0000256" key="5">
    <source>
        <dbReference type="RuleBase" id="RU361157"/>
    </source>
</evidence>
<keyword evidence="5" id="KW-0813">Transport</keyword>
<feature type="transmembrane region" description="Helical" evidence="5">
    <location>
        <begin position="237"/>
        <end position="256"/>
    </location>
</feature>
<evidence type="ECO:0000259" key="6">
    <source>
        <dbReference type="PROSITE" id="PS51012"/>
    </source>
</evidence>
<proteinExistence type="inferred from homology"/>
<evidence type="ECO:0000313" key="7">
    <source>
        <dbReference type="EMBL" id="MBP2293025.1"/>
    </source>
</evidence>
<evidence type="ECO:0000256" key="2">
    <source>
        <dbReference type="ARBA" id="ARBA00022692"/>
    </source>
</evidence>
<dbReference type="NCBIfam" id="TIGR03861">
    <property type="entry name" value="phenyl_ABC_PedC"/>
    <property type="match status" value="1"/>
</dbReference>
<keyword evidence="8" id="KW-1185">Reference proteome</keyword>
<keyword evidence="5" id="KW-1003">Cell membrane</keyword>
<reference evidence="7 8" key="1">
    <citation type="submission" date="2021-03" db="EMBL/GenBank/DDBJ databases">
        <title>Genomic Encyclopedia of Type Strains, Phase III (KMG-III): the genomes of soil and plant-associated and newly described type strains.</title>
        <authorList>
            <person name="Whitman W."/>
        </authorList>
    </citation>
    <scope>NUCLEOTIDE SEQUENCE [LARGE SCALE GENOMIC DNA]</scope>
    <source>
        <strain evidence="7 8">IMMIB AFH-6</strain>
    </source>
</reference>
<gene>
    <name evidence="7" type="ORF">J2851_002807</name>
</gene>
<feature type="transmembrane region" description="Helical" evidence="5">
    <location>
        <begin position="69"/>
        <end position="92"/>
    </location>
</feature>
<dbReference type="InterPro" id="IPR051328">
    <property type="entry name" value="T7SS_ABC-Transporter"/>
</dbReference>
<dbReference type="InterPro" id="IPR047817">
    <property type="entry name" value="ABC2_TM_bact-type"/>
</dbReference>
<evidence type="ECO:0000256" key="3">
    <source>
        <dbReference type="ARBA" id="ARBA00022989"/>
    </source>
</evidence>